<evidence type="ECO:0000313" key="1">
    <source>
        <dbReference type="Proteomes" id="UP000887577"/>
    </source>
</evidence>
<dbReference type="WBParaSite" id="PSU_v2.g687.t1">
    <property type="protein sequence ID" value="PSU_v2.g687.t1"/>
    <property type="gene ID" value="PSU_v2.g687"/>
</dbReference>
<name>A0A914Z3D3_9BILA</name>
<protein>
    <submittedName>
        <fullName evidence="2">Uncharacterized protein</fullName>
    </submittedName>
</protein>
<dbReference type="Proteomes" id="UP000887577">
    <property type="component" value="Unplaced"/>
</dbReference>
<reference evidence="2" key="1">
    <citation type="submission" date="2022-11" db="UniProtKB">
        <authorList>
            <consortium name="WormBaseParasite"/>
        </authorList>
    </citation>
    <scope>IDENTIFICATION</scope>
</reference>
<evidence type="ECO:0000313" key="2">
    <source>
        <dbReference type="WBParaSite" id="PSU_v2.g687.t1"/>
    </source>
</evidence>
<proteinExistence type="predicted"/>
<accession>A0A914Z3D3</accession>
<organism evidence="1 2">
    <name type="scientific">Panagrolaimus superbus</name>
    <dbReference type="NCBI Taxonomy" id="310955"/>
    <lineage>
        <taxon>Eukaryota</taxon>
        <taxon>Metazoa</taxon>
        <taxon>Ecdysozoa</taxon>
        <taxon>Nematoda</taxon>
        <taxon>Chromadorea</taxon>
        <taxon>Rhabditida</taxon>
        <taxon>Tylenchina</taxon>
        <taxon>Panagrolaimomorpha</taxon>
        <taxon>Panagrolaimoidea</taxon>
        <taxon>Panagrolaimidae</taxon>
        <taxon>Panagrolaimus</taxon>
    </lineage>
</organism>
<dbReference type="AlphaFoldDB" id="A0A914Z3D3"/>
<keyword evidence="1" id="KW-1185">Reference proteome</keyword>
<sequence>MSEVLHDNQALVLNVDPDNILKHDPLDLAGKWIHELKFKEHLGCMHEQTNTGDKALLNPTSSSYGVLLKAFTNDGFLSDVERLSPELATSALEGFHGLVSNIYRSKTQLSQY</sequence>